<dbReference type="GO" id="GO:0000030">
    <property type="term" value="F:mannosyltransferase activity"/>
    <property type="evidence" value="ECO:0007669"/>
    <property type="project" value="TreeGrafter"/>
</dbReference>
<dbReference type="PANTHER" id="PTHR28022:SF1">
    <property type="entry name" value="GPI MANNOSYLTRANSFERASE 2 SUBUNIT PGA1"/>
    <property type="match status" value="1"/>
</dbReference>
<sequence>MLLQYFLLLVTLCCFASANVEKTIFVAPQPFTIPTVDPTLDDLGLERLSPAHRVLRTRLNATFPNDGSHGTDSWYFLENLTPGRRYEVRICWLATQPTAFTLTTYTLQQALEDPALFSSISFYSQTRLASPLTNDAVPRKSSSFHDQAPTSDSVLFLRITAAADYYSLNKTLMDNVPPVAADIILDPFLWNIFPQSLVPTACFVCVVGCLAAVIGWWVLGQLGRVIDSLTSQQNEDDKKNI</sequence>
<dbReference type="InterPro" id="IPR019433">
    <property type="entry name" value="GPI_ManTrfase_II_coact_Pga1"/>
</dbReference>
<dbReference type="Proteomes" id="UP000326565">
    <property type="component" value="Unassembled WGS sequence"/>
</dbReference>
<keyword evidence="1" id="KW-1133">Transmembrane helix</keyword>
<reference evidence="3 4" key="1">
    <citation type="submission" date="2019-04" db="EMBL/GenBank/DDBJ databases">
        <title>Friends and foes A comparative genomics study of 23 Aspergillus species from section Flavi.</title>
        <authorList>
            <consortium name="DOE Joint Genome Institute"/>
            <person name="Kjaerbolling I."/>
            <person name="Vesth T."/>
            <person name="Frisvad J.C."/>
            <person name="Nybo J.L."/>
            <person name="Theobald S."/>
            <person name="Kildgaard S."/>
            <person name="Isbrandt T."/>
            <person name="Kuo A."/>
            <person name="Sato A."/>
            <person name="Lyhne E.K."/>
            <person name="Kogle M.E."/>
            <person name="Wiebenga A."/>
            <person name="Kun R.S."/>
            <person name="Lubbers R.J."/>
            <person name="Makela M.R."/>
            <person name="Barry K."/>
            <person name="Chovatia M."/>
            <person name="Clum A."/>
            <person name="Daum C."/>
            <person name="Haridas S."/>
            <person name="He G."/>
            <person name="LaButti K."/>
            <person name="Lipzen A."/>
            <person name="Mondo S."/>
            <person name="Riley R."/>
            <person name="Salamov A."/>
            <person name="Simmons B.A."/>
            <person name="Magnuson J.K."/>
            <person name="Henrissat B."/>
            <person name="Mortensen U.H."/>
            <person name="Larsen T.O."/>
            <person name="Devries R.P."/>
            <person name="Grigoriev I.V."/>
            <person name="Machida M."/>
            <person name="Baker S.E."/>
            <person name="Andersen M.R."/>
        </authorList>
    </citation>
    <scope>NUCLEOTIDE SEQUENCE [LARGE SCALE GENOMIC DNA]</scope>
    <source>
        <strain evidence="3 4">CBS 151.66</strain>
    </source>
</reference>
<keyword evidence="1" id="KW-0812">Transmembrane</keyword>
<keyword evidence="4" id="KW-1185">Reference proteome</keyword>
<feature type="transmembrane region" description="Helical" evidence="1">
    <location>
        <begin position="197"/>
        <end position="219"/>
    </location>
</feature>
<keyword evidence="2" id="KW-0732">Signal</keyword>
<dbReference type="GO" id="GO:0006506">
    <property type="term" value="P:GPI anchor biosynthetic process"/>
    <property type="evidence" value="ECO:0007669"/>
    <property type="project" value="TreeGrafter"/>
</dbReference>
<dbReference type="GO" id="GO:0031501">
    <property type="term" value="C:mannosyltransferase complex"/>
    <property type="evidence" value="ECO:0007669"/>
    <property type="project" value="TreeGrafter"/>
</dbReference>
<accession>A0A5N5X2H4</accession>
<evidence type="ECO:0000256" key="1">
    <source>
        <dbReference type="SAM" id="Phobius"/>
    </source>
</evidence>
<dbReference type="AlphaFoldDB" id="A0A5N5X2H4"/>
<dbReference type="GO" id="GO:0005789">
    <property type="term" value="C:endoplasmic reticulum membrane"/>
    <property type="evidence" value="ECO:0007669"/>
    <property type="project" value="TreeGrafter"/>
</dbReference>
<dbReference type="PANTHER" id="PTHR28022">
    <property type="entry name" value="GPI MANNOSYLTRANSFERASE 2 SUBUNIT PGA1"/>
    <property type="match status" value="1"/>
</dbReference>
<evidence type="ECO:0000313" key="3">
    <source>
        <dbReference type="EMBL" id="KAB8074185.1"/>
    </source>
</evidence>
<evidence type="ECO:0000256" key="2">
    <source>
        <dbReference type="SAM" id="SignalP"/>
    </source>
</evidence>
<dbReference type="OrthoDB" id="3360032at2759"/>
<keyword evidence="1" id="KW-0472">Membrane</keyword>
<dbReference type="Pfam" id="PF10333">
    <property type="entry name" value="Pga1"/>
    <property type="match status" value="1"/>
</dbReference>
<protein>
    <submittedName>
        <fullName evidence="3">Uncharacterized protein</fullName>
    </submittedName>
</protein>
<dbReference type="EMBL" id="ML732214">
    <property type="protein sequence ID" value="KAB8074185.1"/>
    <property type="molecule type" value="Genomic_DNA"/>
</dbReference>
<feature type="chain" id="PRO_5024970469" evidence="2">
    <location>
        <begin position="19"/>
        <end position="241"/>
    </location>
</feature>
<feature type="signal peptide" evidence="2">
    <location>
        <begin position="1"/>
        <end position="18"/>
    </location>
</feature>
<name>A0A5N5X2H4_9EURO</name>
<organism evidence="3 4">
    <name type="scientific">Aspergillus leporis</name>
    <dbReference type="NCBI Taxonomy" id="41062"/>
    <lineage>
        <taxon>Eukaryota</taxon>
        <taxon>Fungi</taxon>
        <taxon>Dikarya</taxon>
        <taxon>Ascomycota</taxon>
        <taxon>Pezizomycotina</taxon>
        <taxon>Eurotiomycetes</taxon>
        <taxon>Eurotiomycetidae</taxon>
        <taxon>Eurotiales</taxon>
        <taxon>Aspergillaceae</taxon>
        <taxon>Aspergillus</taxon>
        <taxon>Aspergillus subgen. Circumdati</taxon>
    </lineage>
</organism>
<evidence type="ECO:0000313" key="4">
    <source>
        <dbReference type="Proteomes" id="UP000326565"/>
    </source>
</evidence>
<proteinExistence type="predicted"/>
<gene>
    <name evidence="3" type="ORF">BDV29DRAFT_125962</name>
</gene>